<organism evidence="3">
    <name type="scientific">Melampsora larici-populina (strain 98AG31 / pathotype 3-4-7)</name>
    <name type="common">Poplar leaf rust fungus</name>
    <dbReference type="NCBI Taxonomy" id="747676"/>
    <lineage>
        <taxon>Eukaryota</taxon>
        <taxon>Fungi</taxon>
        <taxon>Dikarya</taxon>
        <taxon>Basidiomycota</taxon>
        <taxon>Pucciniomycotina</taxon>
        <taxon>Pucciniomycetes</taxon>
        <taxon>Pucciniales</taxon>
        <taxon>Melampsoraceae</taxon>
        <taxon>Melampsora</taxon>
    </lineage>
</organism>
<evidence type="ECO:0000313" key="2">
    <source>
        <dbReference type="EMBL" id="EGG11284.1"/>
    </source>
</evidence>
<dbReference type="GeneID" id="18921576"/>
<accession>F4R7B3</accession>
<protein>
    <submittedName>
        <fullName evidence="2">Uncharacterized protein</fullName>
    </submittedName>
</protein>
<dbReference type="InParanoid" id="F4R7B3"/>
<evidence type="ECO:0000313" key="3">
    <source>
        <dbReference type="Proteomes" id="UP000001072"/>
    </source>
</evidence>
<name>F4R7B3_MELLP</name>
<feature type="compositionally biased region" description="Acidic residues" evidence="1">
    <location>
        <begin position="135"/>
        <end position="154"/>
    </location>
</feature>
<feature type="compositionally biased region" description="Low complexity" evidence="1">
    <location>
        <begin position="101"/>
        <end position="112"/>
    </location>
</feature>
<keyword evidence="3" id="KW-1185">Reference proteome</keyword>
<dbReference type="EMBL" id="GL883092">
    <property type="protein sequence ID" value="EGG11284.1"/>
    <property type="molecule type" value="Genomic_DNA"/>
</dbReference>
<proteinExistence type="predicted"/>
<dbReference type="HOGENOM" id="CLU_075863_0_0_1"/>
<sequence>MGTLDSDNVSESDTSEFSQHVLPTPLRRSTRPPTPRKSLPGMVQPSADSRITVPLPQGPGSVSARKSRSRNVKTSDSQSLTINSSPPGSQPSVPRRKRKNTASQATAAQGSQPTLPVIAKEDEESDLSTPIVIDIPEEETNVPDEVDTDHDSEGDATAKAAPDYDEEEENQADTDDPTIALEAPILNGSHTNSSRKHANRLNGLISKANFVSRRVARLAAWRLHYSRIAKRMSLKLLPLTPGYNATRWNAEFDSLNRLVQARKVVNRLLADDLNLIKMKKRRKDSKKPRGYFHEIFFSQDDWTALEELTNELAVSLIS</sequence>
<reference evidence="3" key="1">
    <citation type="journal article" date="2011" name="Proc. Natl. Acad. Sci. U.S.A.">
        <title>Obligate biotrophy features unraveled by the genomic analysis of rust fungi.</title>
        <authorList>
            <person name="Duplessis S."/>
            <person name="Cuomo C.A."/>
            <person name="Lin Y.-C."/>
            <person name="Aerts A."/>
            <person name="Tisserant E."/>
            <person name="Veneault-Fourrey C."/>
            <person name="Joly D.L."/>
            <person name="Hacquard S."/>
            <person name="Amselem J."/>
            <person name="Cantarel B.L."/>
            <person name="Chiu R."/>
            <person name="Coutinho P.M."/>
            <person name="Feau N."/>
            <person name="Field M."/>
            <person name="Frey P."/>
            <person name="Gelhaye E."/>
            <person name="Goldberg J."/>
            <person name="Grabherr M.G."/>
            <person name="Kodira C.D."/>
            <person name="Kohler A."/>
            <person name="Kuees U."/>
            <person name="Lindquist E.A."/>
            <person name="Lucas S.M."/>
            <person name="Mago R."/>
            <person name="Mauceli E."/>
            <person name="Morin E."/>
            <person name="Murat C."/>
            <person name="Pangilinan J.L."/>
            <person name="Park R."/>
            <person name="Pearson M."/>
            <person name="Quesneville H."/>
            <person name="Rouhier N."/>
            <person name="Sakthikumar S."/>
            <person name="Salamov A.A."/>
            <person name="Schmutz J."/>
            <person name="Selles B."/>
            <person name="Shapiro H."/>
            <person name="Tanguay P."/>
            <person name="Tuskan G.A."/>
            <person name="Henrissat B."/>
            <person name="Van de Peer Y."/>
            <person name="Rouze P."/>
            <person name="Ellis J.G."/>
            <person name="Dodds P.N."/>
            <person name="Schein J.E."/>
            <person name="Zhong S."/>
            <person name="Hamelin R.C."/>
            <person name="Grigoriev I.V."/>
            <person name="Szabo L.J."/>
            <person name="Martin F."/>
        </authorList>
    </citation>
    <scope>NUCLEOTIDE SEQUENCE [LARGE SCALE GENOMIC DNA]</scope>
    <source>
        <strain evidence="3">98AG31 / pathotype 3-4-7</strain>
    </source>
</reference>
<feature type="compositionally biased region" description="Polar residues" evidence="1">
    <location>
        <begin position="72"/>
        <end position="92"/>
    </location>
</feature>
<dbReference type="AlphaFoldDB" id="F4R7B3"/>
<feature type="region of interest" description="Disordered" evidence="1">
    <location>
        <begin position="1"/>
        <end position="178"/>
    </location>
</feature>
<dbReference type="RefSeq" id="XP_007404919.1">
    <property type="nucleotide sequence ID" value="XM_007404857.1"/>
</dbReference>
<dbReference type="Proteomes" id="UP000001072">
    <property type="component" value="Unassembled WGS sequence"/>
</dbReference>
<dbReference type="OrthoDB" id="2506775at2759"/>
<gene>
    <name evidence="2" type="ORF">MELLADRAFT_102138</name>
</gene>
<feature type="compositionally biased region" description="Acidic residues" evidence="1">
    <location>
        <begin position="163"/>
        <end position="176"/>
    </location>
</feature>
<evidence type="ECO:0000256" key="1">
    <source>
        <dbReference type="SAM" id="MobiDB-lite"/>
    </source>
</evidence>
<dbReference type="KEGG" id="mlr:MELLADRAFT_102138"/>
<dbReference type="VEuPathDB" id="FungiDB:MELLADRAFT_102138"/>